<dbReference type="GO" id="GO:0006508">
    <property type="term" value="P:proteolysis"/>
    <property type="evidence" value="ECO:0007669"/>
    <property type="project" value="UniProtKB-KW"/>
</dbReference>
<accession>A0A1G8WCR6</accession>
<evidence type="ECO:0000256" key="6">
    <source>
        <dbReference type="RuleBase" id="RU003355"/>
    </source>
</evidence>
<keyword evidence="2 5" id="KW-0645">Protease</keyword>
<dbReference type="InterPro" id="IPR010259">
    <property type="entry name" value="S8pro/Inhibitor_I9"/>
</dbReference>
<dbReference type="InterPro" id="IPR036852">
    <property type="entry name" value="Peptidase_S8/S53_dom_sf"/>
</dbReference>
<dbReference type="STRING" id="417292.SAMN05421806_102351"/>
<feature type="domain" description="Peptidase S8/S53" evidence="9">
    <location>
        <begin position="151"/>
        <end position="381"/>
    </location>
</feature>
<name>A0A1G8WCR6_9ACTN</name>
<dbReference type="PROSITE" id="PS00138">
    <property type="entry name" value="SUBTILASE_SER"/>
    <property type="match status" value="1"/>
</dbReference>
<dbReference type="FunFam" id="3.40.50.200:FF:000014">
    <property type="entry name" value="Proteinase K"/>
    <property type="match status" value="1"/>
</dbReference>
<dbReference type="Pfam" id="PF00082">
    <property type="entry name" value="Peptidase_S8"/>
    <property type="match status" value="1"/>
</dbReference>
<dbReference type="PRINTS" id="PR00723">
    <property type="entry name" value="SUBTILISIN"/>
</dbReference>
<dbReference type="Pfam" id="PF05922">
    <property type="entry name" value="Inhibitor_I9"/>
    <property type="match status" value="1"/>
</dbReference>
<dbReference type="PROSITE" id="PS51892">
    <property type="entry name" value="SUBTILASE"/>
    <property type="match status" value="1"/>
</dbReference>
<sequence length="400" mass="40708">MRRGNTRLRWAAGLTAATTAAVLSAVTAPAQAAPQEGRILGAGQAGAIGNSYIVTLDGDVDSSSKAGKGLAEKYGARISHTYDAALNGYAVRLSSAQAKKFAADPNVVSVAQDRRVTTRHTQPGPPSWGLDRIDQPDLPLDASYTWPESAGAGVTVYVLDTGVRVSHTDFGGRAHNGWDFIDDDPVAQDGYGHGTHVAGTIAGERYGVAKQAEIVAVRVLDDEGAGSTAGILAGIDWVVRGAEGPAVVNMSLGGPADPALDTAVRRAIAAGITFTVAAGNEARPASLVSPARVPEAITVGSTEADDRRSDFSNWGPALDLFAPGGAITSLSHTSDTAVATESGTSMAAPHAAGAAALYLADHQEATPAEVGLALRQKAAQGKVGGALPGSPDLLLQVDNP</sequence>
<evidence type="ECO:0000256" key="7">
    <source>
        <dbReference type="SAM" id="MobiDB-lite"/>
    </source>
</evidence>
<keyword evidence="4 5" id="KW-0720">Serine protease</keyword>
<dbReference type="InterPro" id="IPR022398">
    <property type="entry name" value="Peptidase_S8_His-AS"/>
</dbReference>
<dbReference type="InterPro" id="IPR023827">
    <property type="entry name" value="Peptidase_S8_Asp-AS"/>
</dbReference>
<dbReference type="SUPFAM" id="SSF54897">
    <property type="entry name" value="Protease propeptides/inhibitors"/>
    <property type="match status" value="1"/>
</dbReference>
<dbReference type="RefSeq" id="WP_093608117.1">
    <property type="nucleotide sequence ID" value="NZ_FNFF01000002.1"/>
</dbReference>
<protein>
    <submittedName>
        <fullName evidence="11">Peptidase inhibitor I9</fullName>
    </submittedName>
</protein>
<dbReference type="InterPro" id="IPR034193">
    <property type="entry name" value="PCSK9_ProteinaseK-like"/>
</dbReference>
<dbReference type="PANTHER" id="PTHR43806">
    <property type="entry name" value="PEPTIDASE S8"/>
    <property type="match status" value="1"/>
</dbReference>
<dbReference type="Proteomes" id="UP000199155">
    <property type="component" value="Unassembled WGS sequence"/>
</dbReference>
<evidence type="ECO:0000313" key="11">
    <source>
        <dbReference type="EMBL" id="SDJ75535.1"/>
    </source>
</evidence>
<dbReference type="EMBL" id="FNFF01000002">
    <property type="protein sequence ID" value="SDJ75535.1"/>
    <property type="molecule type" value="Genomic_DNA"/>
</dbReference>
<dbReference type="InterPro" id="IPR037045">
    <property type="entry name" value="S8pro/Inhibitor_I9_sf"/>
</dbReference>
<evidence type="ECO:0000256" key="2">
    <source>
        <dbReference type="ARBA" id="ARBA00022670"/>
    </source>
</evidence>
<dbReference type="OrthoDB" id="9798386at2"/>
<dbReference type="Gene3D" id="3.30.70.80">
    <property type="entry name" value="Peptidase S8 propeptide/proteinase inhibitor I9"/>
    <property type="match status" value="1"/>
</dbReference>
<reference evidence="11 12" key="1">
    <citation type="submission" date="2016-10" db="EMBL/GenBank/DDBJ databases">
        <authorList>
            <person name="de Groot N.N."/>
        </authorList>
    </citation>
    <scope>NUCLEOTIDE SEQUENCE [LARGE SCALE GENOMIC DNA]</scope>
    <source>
        <strain evidence="11 12">CGMCC 4.5727</strain>
    </source>
</reference>
<keyword evidence="12" id="KW-1185">Reference proteome</keyword>
<dbReference type="CDD" id="cd04077">
    <property type="entry name" value="Peptidases_S8_PCSK9_ProteinaseK_like"/>
    <property type="match status" value="1"/>
</dbReference>
<dbReference type="PROSITE" id="PS00136">
    <property type="entry name" value="SUBTILASE_ASP"/>
    <property type="match status" value="1"/>
</dbReference>
<dbReference type="GO" id="GO:0004252">
    <property type="term" value="F:serine-type endopeptidase activity"/>
    <property type="evidence" value="ECO:0007669"/>
    <property type="project" value="UniProtKB-UniRule"/>
</dbReference>
<evidence type="ECO:0000259" key="10">
    <source>
        <dbReference type="Pfam" id="PF05922"/>
    </source>
</evidence>
<dbReference type="PROSITE" id="PS00137">
    <property type="entry name" value="SUBTILASE_HIS"/>
    <property type="match status" value="1"/>
</dbReference>
<evidence type="ECO:0000256" key="1">
    <source>
        <dbReference type="ARBA" id="ARBA00011073"/>
    </source>
</evidence>
<dbReference type="GO" id="GO:0005615">
    <property type="term" value="C:extracellular space"/>
    <property type="evidence" value="ECO:0007669"/>
    <property type="project" value="TreeGrafter"/>
</dbReference>
<feature type="active site" description="Charge relay system" evidence="5">
    <location>
        <position position="345"/>
    </location>
</feature>
<dbReference type="InterPro" id="IPR050131">
    <property type="entry name" value="Peptidase_S8_subtilisin-like"/>
</dbReference>
<evidence type="ECO:0000313" key="12">
    <source>
        <dbReference type="Proteomes" id="UP000199155"/>
    </source>
</evidence>
<proteinExistence type="inferred from homology"/>
<dbReference type="SUPFAM" id="SSF52743">
    <property type="entry name" value="Subtilisin-like"/>
    <property type="match status" value="1"/>
</dbReference>
<keyword evidence="3 5" id="KW-0378">Hydrolase</keyword>
<organism evidence="11 12">
    <name type="scientific">Streptomyces indicus</name>
    <dbReference type="NCBI Taxonomy" id="417292"/>
    <lineage>
        <taxon>Bacteria</taxon>
        <taxon>Bacillati</taxon>
        <taxon>Actinomycetota</taxon>
        <taxon>Actinomycetes</taxon>
        <taxon>Kitasatosporales</taxon>
        <taxon>Streptomycetaceae</taxon>
        <taxon>Streptomyces</taxon>
    </lineage>
</organism>
<feature type="active site" description="Charge relay system" evidence="5">
    <location>
        <position position="193"/>
    </location>
</feature>
<evidence type="ECO:0000256" key="3">
    <source>
        <dbReference type="ARBA" id="ARBA00022801"/>
    </source>
</evidence>
<evidence type="ECO:0000256" key="8">
    <source>
        <dbReference type="SAM" id="SignalP"/>
    </source>
</evidence>
<dbReference type="AlphaFoldDB" id="A0A1G8WCR6"/>
<keyword evidence="8" id="KW-0732">Signal</keyword>
<dbReference type="PANTHER" id="PTHR43806:SF11">
    <property type="entry name" value="CEREVISIN-RELATED"/>
    <property type="match status" value="1"/>
</dbReference>
<dbReference type="InterPro" id="IPR000209">
    <property type="entry name" value="Peptidase_S8/S53_dom"/>
</dbReference>
<dbReference type="InterPro" id="IPR023828">
    <property type="entry name" value="Peptidase_S8_Ser-AS"/>
</dbReference>
<evidence type="ECO:0000256" key="5">
    <source>
        <dbReference type="PROSITE-ProRule" id="PRU01240"/>
    </source>
</evidence>
<feature type="chain" id="PRO_5011506848" evidence="8">
    <location>
        <begin position="33"/>
        <end position="400"/>
    </location>
</feature>
<feature type="signal peptide" evidence="8">
    <location>
        <begin position="1"/>
        <end position="32"/>
    </location>
</feature>
<feature type="domain" description="Inhibitor I9" evidence="10">
    <location>
        <begin position="65"/>
        <end position="118"/>
    </location>
</feature>
<gene>
    <name evidence="11" type="ORF">SAMN05421806_102351</name>
</gene>
<feature type="active site" description="Charge relay system" evidence="5">
    <location>
        <position position="160"/>
    </location>
</feature>
<comment type="similarity">
    <text evidence="1 5 6">Belongs to the peptidase S8 family.</text>
</comment>
<feature type="region of interest" description="Disordered" evidence="7">
    <location>
        <begin position="114"/>
        <end position="133"/>
    </location>
</feature>
<dbReference type="InterPro" id="IPR015500">
    <property type="entry name" value="Peptidase_S8_subtilisin-rel"/>
</dbReference>
<evidence type="ECO:0000259" key="9">
    <source>
        <dbReference type="Pfam" id="PF00082"/>
    </source>
</evidence>
<dbReference type="Gene3D" id="3.40.50.200">
    <property type="entry name" value="Peptidase S8/S53 domain"/>
    <property type="match status" value="1"/>
</dbReference>
<evidence type="ECO:0000256" key="4">
    <source>
        <dbReference type="ARBA" id="ARBA00022825"/>
    </source>
</evidence>